<dbReference type="PANTHER" id="PTHR45644">
    <property type="entry name" value="AAA ATPASE, PUTATIVE (AFU_ORTHOLOGUE AFUA_2G12920)-RELATED-RELATED"/>
    <property type="match status" value="1"/>
</dbReference>
<dbReference type="InterPro" id="IPR003593">
    <property type="entry name" value="AAA+_ATPase"/>
</dbReference>
<keyword evidence="9" id="KW-1185">Reference proteome</keyword>
<feature type="domain" description="AAA+ ATPase" evidence="7">
    <location>
        <begin position="539"/>
        <end position="676"/>
    </location>
</feature>
<sequence>MERKHLIAVSVGAVGVGVALAATPVLLRRNDSLALQRELVELVQLGKDSSVTLQDLPYYLNEQARQVLTNAAYVHLKRAQFSKFTSQLSAASQAILLSGPEGTEAYHQRIAKALAHNFEAKLLLLDVTDLVSKSKVTALTRKRNSRPFEPKDFARSLYSWIGTSKKAMPGMKTSSSSSEIKSCADCAAVADKPQKSEAVTTDSTAGNGRRPVYFEEEMFVDALFKVLGSLSEASPVVVYLRDVENFFFKGPKMYSLFLTKMRKLRGPILILGSRIKSAEAHDNTEFSEKLAVLFRYKINVKPPEDHVRLISWKSQVEEDMKAIQAQDNRNRIIEVLCANNLECDDIMSVGFSDTQILSSCIEEVVMAALSHHLQHMEEAQYRGGNLLISSKSLAHGLAVFQMSNSDSNKLQGELKAELNKGPQESTPTGKSEGKTDIPVTESKADATKTTDAPKSEPTKTEASKGEVPKPFSAPVKPADVVPDNEFEKRIRPEVIPAGEIGVNFQDIGALENVKESLQELVMLPLRRPEFFSRGGLIKRCKGILLFGPPGTGKTMLAKAVATEAGASFINVSMSAITSKWFGEDEKNVRALFTLAAKVAPTVIFIDEVDSMLGQRCRVGEHEAMRKIKNEFMAHWDGLLTKGGERVLVLAATNRPFDLDEAIIRRFERRIMVGLPDAENREKILRAILGKETLDADFDFKEVAAMTEGYSGSDLKNLCVTAAYRPIREHMAKERKEEKRIAAMKEARRIKEEEAKKAGKEIEPEEDADETQKADITLRALNLDDIREAKQQVSASFASEGTGMQELQEWNDLYGEGGSRKKQQLTYFL</sequence>
<evidence type="ECO:0000259" key="7">
    <source>
        <dbReference type="SMART" id="SM00382"/>
    </source>
</evidence>
<dbReference type="PANTHER" id="PTHR45644:SF85">
    <property type="entry name" value="P-LOOP CONTAINING NUCLEOSIDE TRIPHOSPHATE HYDROLASES SUPERFAMILY PROTEIN"/>
    <property type="match status" value="1"/>
</dbReference>
<comment type="subcellular location">
    <subcellularLocation>
        <location evidence="1">Mitochondrion outer membrane</location>
        <topology evidence="1">Single-pass membrane protein</topology>
    </subcellularLocation>
</comment>
<evidence type="ECO:0000256" key="3">
    <source>
        <dbReference type="ARBA" id="ARBA00022787"/>
    </source>
</evidence>
<keyword evidence="4" id="KW-0067">ATP-binding</keyword>
<evidence type="ECO:0000256" key="6">
    <source>
        <dbReference type="SAM" id="MobiDB-lite"/>
    </source>
</evidence>
<evidence type="ECO:0000256" key="1">
    <source>
        <dbReference type="ARBA" id="ARBA00004572"/>
    </source>
</evidence>
<dbReference type="InterPro" id="IPR041569">
    <property type="entry name" value="AAA_lid_3"/>
</dbReference>
<keyword evidence="5" id="KW-0496">Mitochondrion</keyword>
<name>A0ABD1YY61_9MARC</name>
<keyword evidence="2" id="KW-0547">Nucleotide-binding</keyword>
<feature type="region of interest" description="Disordered" evidence="6">
    <location>
        <begin position="751"/>
        <end position="772"/>
    </location>
</feature>
<keyword evidence="3" id="KW-1000">Mitochondrion outer membrane</keyword>
<dbReference type="EMBL" id="JBHFFA010000003">
    <property type="protein sequence ID" value="KAL2634312.1"/>
    <property type="molecule type" value="Genomic_DNA"/>
</dbReference>
<dbReference type="SMART" id="SM00382">
    <property type="entry name" value="AAA"/>
    <property type="match status" value="1"/>
</dbReference>
<evidence type="ECO:0000256" key="5">
    <source>
        <dbReference type="ARBA" id="ARBA00023128"/>
    </source>
</evidence>
<comment type="caution">
    <text evidence="8">The sequence shown here is derived from an EMBL/GenBank/DDBJ whole genome shotgun (WGS) entry which is preliminary data.</text>
</comment>
<protein>
    <recommendedName>
        <fullName evidence="7">AAA+ ATPase domain-containing protein</fullName>
    </recommendedName>
</protein>
<dbReference type="Proteomes" id="UP001605036">
    <property type="component" value="Unassembled WGS sequence"/>
</dbReference>
<dbReference type="PROSITE" id="PS00674">
    <property type="entry name" value="AAA"/>
    <property type="match status" value="1"/>
</dbReference>
<dbReference type="InterPro" id="IPR027417">
    <property type="entry name" value="P-loop_NTPase"/>
</dbReference>
<evidence type="ECO:0000256" key="2">
    <source>
        <dbReference type="ARBA" id="ARBA00022741"/>
    </source>
</evidence>
<proteinExistence type="predicted"/>
<dbReference type="Gene3D" id="3.40.50.300">
    <property type="entry name" value="P-loop containing nucleotide triphosphate hydrolases"/>
    <property type="match status" value="1"/>
</dbReference>
<keyword evidence="3" id="KW-0472">Membrane</keyword>
<dbReference type="GO" id="GO:0005741">
    <property type="term" value="C:mitochondrial outer membrane"/>
    <property type="evidence" value="ECO:0007669"/>
    <property type="project" value="UniProtKB-SubCell"/>
</dbReference>
<feature type="compositionally biased region" description="Basic and acidic residues" evidence="6">
    <location>
        <begin position="751"/>
        <end position="761"/>
    </location>
</feature>
<dbReference type="FunFam" id="3.40.50.300:FF:000416">
    <property type="entry name" value="p-loop nucleoside triphosphate hydrolase superfamily protein"/>
    <property type="match status" value="1"/>
</dbReference>
<evidence type="ECO:0000313" key="9">
    <source>
        <dbReference type="Proteomes" id="UP001605036"/>
    </source>
</evidence>
<dbReference type="Pfam" id="PF17862">
    <property type="entry name" value="AAA_lid_3"/>
    <property type="match status" value="1"/>
</dbReference>
<evidence type="ECO:0000313" key="8">
    <source>
        <dbReference type="EMBL" id="KAL2634312.1"/>
    </source>
</evidence>
<evidence type="ECO:0000256" key="4">
    <source>
        <dbReference type="ARBA" id="ARBA00022840"/>
    </source>
</evidence>
<dbReference type="Pfam" id="PF00004">
    <property type="entry name" value="AAA"/>
    <property type="match status" value="1"/>
</dbReference>
<dbReference type="InterPro" id="IPR056653">
    <property type="entry name" value="DUF7751"/>
</dbReference>
<dbReference type="GO" id="GO:0005524">
    <property type="term" value="F:ATP binding"/>
    <property type="evidence" value="ECO:0007669"/>
    <property type="project" value="UniProtKB-KW"/>
</dbReference>
<dbReference type="InterPro" id="IPR003959">
    <property type="entry name" value="ATPase_AAA_core"/>
</dbReference>
<dbReference type="InterPro" id="IPR003960">
    <property type="entry name" value="ATPase_AAA_CS"/>
</dbReference>
<gene>
    <name evidence="8" type="ORF">R1flu_005791</name>
</gene>
<reference evidence="8 9" key="1">
    <citation type="submission" date="2024-09" db="EMBL/GenBank/DDBJ databases">
        <title>Chromosome-scale assembly of Riccia fluitans.</title>
        <authorList>
            <person name="Paukszto L."/>
            <person name="Sawicki J."/>
            <person name="Karawczyk K."/>
            <person name="Piernik-Szablinska J."/>
            <person name="Szczecinska M."/>
            <person name="Mazdziarz M."/>
        </authorList>
    </citation>
    <scope>NUCLEOTIDE SEQUENCE [LARGE SCALE GENOMIC DNA]</scope>
    <source>
        <strain evidence="8">Rf_01</strain>
        <tissue evidence="8">Aerial parts of the thallus</tissue>
    </source>
</reference>
<dbReference type="SUPFAM" id="SSF52540">
    <property type="entry name" value="P-loop containing nucleoside triphosphate hydrolases"/>
    <property type="match status" value="1"/>
</dbReference>
<dbReference type="InterPro" id="IPR051701">
    <property type="entry name" value="Mito_OM_Translocase_MSP1"/>
</dbReference>
<dbReference type="Gene3D" id="1.10.8.60">
    <property type="match status" value="1"/>
</dbReference>
<accession>A0ABD1YY61</accession>
<feature type="region of interest" description="Disordered" evidence="6">
    <location>
        <begin position="418"/>
        <end position="479"/>
    </location>
</feature>
<dbReference type="AlphaFoldDB" id="A0ABD1YY61"/>
<feature type="compositionally biased region" description="Basic and acidic residues" evidence="6">
    <location>
        <begin position="442"/>
        <end position="467"/>
    </location>
</feature>
<dbReference type="Pfam" id="PF24933">
    <property type="entry name" value="DUF7751"/>
    <property type="match status" value="1"/>
</dbReference>
<organism evidence="8 9">
    <name type="scientific">Riccia fluitans</name>
    <dbReference type="NCBI Taxonomy" id="41844"/>
    <lineage>
        <taxon>Eukaryota</taxon>
        <taxon>Viridiplantae</taxon>
        <taxon>Streptophyta</taxon>
        <taxon>Embryophyta</taxon>
        <taxon>Marchantiophyta</taxon>
        <taxon>Marchantiopsida</taxon>
        <taxon>Marchantiidae</taxon>
        <taxon>Marchantiales</taxon>
        <taxon>Ricciaceae</taxon>
        <taxon>Riccia</taxon>
    </lineage>
</organism>